<feature type="region of interest" description="Disordered" evidence="1">
    <location>
        <begin position="1"/>
        <end position="20"/>
    </location>
</feature>
<protein>
    <submittedName>
        <fullName evidence="2">Uncharacterized protein</fullName>
    </submittedName>
</protein>
<organism evidence="2 3">
    <name type="scientific">Dreissena polymorpha</name>
    <name type="common">Zebra mussel</name>
    <name type="synonym">Mytilus polymorpha</name>
    <dbReference type="NCBI Taxonomy" id="45954"/>
    <lineage>
        <taxon>Eukaryota</taxon>
        <taxon>Metazoa</taxon>
        <taxon>Spiralia</taxon>
        <taxon>Lophotrochozoa</taxon>
        <taxon>Mollusca</taxon>
        <taxon>Bivalvia</taxon>
        <taxon>Autobranchia</taxon>
        <taxon>Heteroconchia</taxon>
        <taxon>Euheterodonta</taxon>
        <taxon>Imparidentia</taxon>
        <taxon>Neoheterodontei</taxon>
        <taxon>Myida</taxon>
        <taxon>Dreissenoidea</taxon>
        <taxon>Dreissenidae</taxon>
        <taxon>Dreissena</taxon>
    </lineage>
</organism>
<comment type="caution">
    <text evidence="2">The sequence shown here is derived from an EMBL/GenBank/DDBJ whole genome shotgun (WGS) entry which is preliminary data.</text>
</comment>
<gene>
    <name evidence="2" type="ORF">DPMN_079004</name>
</gene>
<reference evidence="2" key="2">
    <citation type="submission" date="2020-11" db="EMBL/GenBank/DDBJ databases">
        <authorList>
            <person name="McCartney M.A."/>
            <person name="Auch B."/>
            <person name="Kono T."/>
            <person name="Mallez S."/>
            <person name="Becker A."/>
            <person name="Gohl D.M."/>
            <person name="Silverstein K.A.T."/>
            <person name="Koren S."/>
            <person name="Bechman K.B."/>
            <person name="Herman A."/>
            <person name="Abrahante J.E."/>
            <person name="Garbe J."/>
        </authorList>
    </citation>
    <scope>NUCLEOTIDE SEQUENCE</scope>
    <source>
        <strain evidence="2">Duluth1</strain>
        <tissue evidence="2">Whole animal</tissue>
    </source>
</reference>
<feature type="compositionally biased region" description="Basic and acidic residues" evidence="1">
    <location>
        <begin position="11"/>
        <end position="20"/>
    </location>
</feature>
<name>A0A9D4BSM1_DREPO</name>
<accession>A0A9D4BSM1</accession>
<reference evidence="2" key="1">
    <citation type="journal article" date="2019" name="bioRxiv">
        <title>The Genome of the Zebra Mussel, Dreissena polymorpha: A Resource for Invasive Species Research.</title>
        <authorList>
            <person name="McCartney M.A."/>
            <person name="Auch B."/>
            <person name="Kono T."/>
            <person name="Mallez S."/>
            <person name="Zhang Y."/>
            <person name="Obille A."/>
            <person name="Becker A."/>
            <person name="Abrahante J.E."/>
            <person name="Garbe J."/>
            <person name="Badalamenti J.P."/>
            <person name="Herman A."/>
            <person name="Mangelson H."/>
            <person name="Liachko I."/>
            <person name="Sullivan S."/>
            <person name="Sone E.D."/>
            <person name="Koren S."/>
            <person name="Silverstein K.A.T."/>
            <person name="Beckman K.B."/>
            <person name="Gohl D.M."/>
        </authorList>
    </citation>
    <scope>NUCLEOTIDE SEQUENCE</scope>
    <source>
        <strain evidence="2">Duluth1</strain>
        <tissue evidence="2">Whole animal</tissue>
    </source>
</reference>
<evidence type="ECO:0000256" key="1">
    <source>
        <dbReference type="SAM" id="MobiDB-lite"/>
    </source>
</evidence>
<dbReference type="EMBL" id="JAIWYP010000015">
    <property type="protein sequence ID" value="KAH3703952.1"/>
    <property type="molecule type" value="Genomic_DNA"/>
</dbReference>
<evidence type="ECO:0000313" key="3">
    <source>
        <dbReference type="Proteomes" id="UP000828390"/>
    </source>
</evidence>
<dbReference type="Proteomes" id="UP000828390">
    <property type="component" value="Unassembled WGS sequence"/>
</dbReference>
<keyword evidence="3" id="KW-1185">Reference proteome</keyword>
<proteinExistence type="predicted"/>
<evidence type="ECO:0000313" key="2">
    <source>
        <dbReference type="EMBL" id="KAH3703952.1"/>
    </source>
</evidence>
<dbReference type="AlphaFoldDB" id="A0A9D4BSM1"/>
<sequence>MAPDTKVPDNGQKDRRKDNAKTISLRLWQRITRAPPCGCRPLIYFLFKGEGTLIFNHKGGRSGVKRGV</sequence>